<keyword evidence="1" id="KW-0732">Signal</keyword>
<keyword evidence="3" id="KW-1185">Reference proteome</keyword>
<evidence type="ECO:0000313" key="2">
    <source>
        <dbReference type="EMBL" id="VUG19370.1"/>
    </source>
</evidence>
<dbReference type="Proteomes" id="UP000478008">
    <property type="component" value="Unassembled WGS sequence"/>
</dbReference>
<organism evidence="2 3">
    <name type="scientific">Dekkera bruxellensis</name>
    <name type="common">Brettanomyces custersii</name>
    <dbReference type="NCBI Taxonomy" id="5007"/>
    <lineage>
        <taxon>Eukaryota</taxon>
        <taxon>Fungi</taxon>
        <taxon>Dikarya</taxon>
        <taxon>Ascomycota</taxon>
        <taxon>Saccharomycotina</taxon>
        <taxon>Pichiomycetes</taxon>
        <taxon>Pichiales</taxon>
        <taxon>Pichiaceae</taxon>
        <taxon>Brettanomyces</taxon>
    </lineage>
</organism>
<accession>A0A7D9D0S9</accession>
<proteinExistence type="predicted"/>
<dbReference type="AlphaFoldDB" id="A0A7D9D0S9"/>
<reference evidence="2 3" key="1">
    <citation type="submission" date="2019-07" db="EMBL/GenBank/DDBJ databases">
        <authorList>
            <person name="Friedrich A."/>
            <person name="Schacherer J."/>
        </authorList>
    </citation>
    <scope>NUCLEOTIDE SEQUENCE [LARGE SCALE GENOMIC DNA]</scope>
</reference>
<dbReference type="EMBL" id="CABFWN010000005">
    <property type="protein sequence ID" value="VUG19370.1"/>
    <property type="molecule type" value="Genomic_DNA"/>
</dbReference>
<evidence type="ECO:0000256" key="1">
    <source>
        <dbReference type="SAM" id="SignalP"/>
    </source>
</evidence>
<feature type="chain" id="PRO_5029017558" evidence="1">
    <location>
        <begin position="18"/>
        <end position="199"/>
    </location>
</feature>
<evidence type="ECO:0000313" key="3">
    <source>
        <dbReference type="Proteomes" id="UP000478008"/>
    </source>
</evidence>
<protein>
    <submittedName>
        <fullName evidence="2">DEBR0S5_01134g1_1</fullName>
    </submittedName>
</protein>
<gene>
    <name evidence="2" type="ORF">DEBR0S5_01134G</name>
</gene>
<sequence>MFGTILLYLLACPIINAEYLLFNDYFPNMGPACENEYYLECHLKAKTSYQNFCSPKNQFCKCYYINKVLEKCLGFCSAYNNNTVEQLLNAFCKSTKDDLSEYSSVPYDNSFNHTYSTAFLNDISLTEPSDQLLLALERNNPLQDGRMKYRGPYIHSGYPKDQALPKLPTSLPFGFGYQSSGTKLSYTVSYMLISFIFLI</sequence>
<feature type="signal peptide" evidence="1">
    <location>
        <begin position="1"/>
        <end position="17"/>
    </location>
</feature>
<name>A0A7D9D0S9_DEKBR</name>